<reference evidence="3" key="1">
    <citation type="submission" date="2019-06" db="EMBL/GenBank/DDBJ databases">
        <title>Draft genome sequence of the griseofulvin-producing fungus Xylaria cubensis strain G536.</title>
        <authorList>
            <person name="Mead M.E."/>
            <person name="Raja H.A."/>
            <person name="Steenwyk J.L."/>
            <person name="Knowles S.L."/>
            <person name="Oberlies N.H."/>
            <person name="Rokas A."/>
        </authorList>
    </citation>
    <scope>NUCLEOTIDE SEQUENCE [LARGE SCALE GENOMIC DNA]</scope>
    <source>
        <strain evidence="3">G536</strain>
    </source>
</reference>
<accession>A0A553I8R5</accession>
<proteinExistence type="predicted"/>
<keyword evidence="3" id="KW-1185">Reference proteome</keyword>
<organism evidence="2 3">
    <name type="scientific">Xylaria flabelliformis</name>
    <dbReference type="NCBI Taxonomy" id="2512241"/>
    <lineage>
        <taxon>Eukaryota</taxon>
        <taxon>Fungi</taxon>
        <taxon>Dikarya</taxon>
        <taxon>Ascomycota</taxon>
        <taxon>Pezizomycotina</taxon>
        <taxon>Sordariomycetes</taxon>
        <taxon>Xylariomycetidae</taxon>
        <taxon>Xylariales</taxon>
        <taxon>Xylariaceae</taxon>
        <taxon>Xylaria</taxon>
    </lineage>
</organism>
<feature type="region of interest" description="Disordered" evidence="1">
    <location>
        <begin position="49"/>
        <end position="81"/>
    </location>
</feature>
<name>A0A553I8R5_9PEZI</name>
<dbReference type="AlphaFoldDB" id="A0A553I8R5"/>
<comment type="caution">
    <text evidence="2">The sequence shown here is derived from an EMBL/GenBank/DDBJ whole genome shotgun (WGS) entry which is preliminary data.</text>
</comment>
<gene>
    <name evidence="2" type="ORF">FHL15_002495</name>
</gene>
<sequence>MTIPIFLSPALPSELLSYILDQHVYPTTLIICSSQAEFLTSAVEDIQSQARKTTPNTDQQEESLEESLEGETSHPPDPVEEDVDINHALLSSPLYQVATSRHIRVIYTPTVTHLRAYLSVFSPDESRVPTPPKSLSTRDHSKPNIILYGFLRLHRDTSEWSAQGLSNTASTLVDLAHRLSWKTLLIEPRTGATFEELLREAVPILNGGARRLGPDPEEGAWTGRTVEVGRILGRWSRFQRAQWDVSDSHD</sequence>
<dbReference type="Proteomes" id="UP000319160">
    <property type="component" value="Unassembled WGS sequence"/>
</dbReference>
<evidence type="ECO:0000313" key="3">
    <source>
        <dbReference type="Proteomes" id="UP000319160"/>
    </source>
</evidence>
<feature type="compositionally biased region" description="Polar residues" evidence="1">
    <location>
        <begin position="49"/>
        <end position="58"/>
    </location>
</feature>
<dbReference type="OrthoDB" id="5391496at2759"/>
<protein>
    <submittedName>
        <fullName evidence="2">Uncharacterized protein</fullName>
    </submittedName>
</protein>
<evidence type="ECO:0000313" key="2">
    <source>
        <dbReference type="EMBL" id="TRX96593.1"/>
    </source>
</evidence>
<feature type="compositionally biased region" description="Acidic residues" evidence="1">
    <location>
        <begin position="59"/>
        <end position="69"/>
    </location>
</feature>
<evidence type="ECO:0000256" key="1">
    <source>
        <dbReference type="SAM" id="MobiDB-lite"/>
    </source>
</evidence>
<dbReference type="EMBL" id="VFLP01000010">
    <property type="protein sequence ID" value="TRX96593.1"/>
    <property type="molecule type" value="Genomic_DNA"/>
</dbReference>